<evidence type="ECO:0000256" key="1">
    <source>
        <dbReference type="SAM" id="MobiDB-lite"/>
    </source>
</evidence>
<proteinExistence type="predicted"/>
<accession>A0A1Y3ASK1</accession>
<dbReference type="AlphaFoldDB" id="A0A1Y3ASK1"/>
<comment type="caution">
    <text evidence="2">The sequence shown here is derived from an EMBL/GenBank/DDBJ whole genome shotgun (WGS) entry which is preliminary data.</text>
</comment>
<sequence length="63" mass="7248">MKKPTRKESITEISETMGEKEMAEEIKTEIFEEIIDLQEDGKQIPDDTVETTDVIETLEETSD</sequence>
<feature type="region of interest" description="Disordered" evidence="1">
    <location>
        <begin position="1"/>
        <end position="21"/>
    </location>
</feature>
<feature type="compositionally biased region" description="Basic and acidic residues" evidence="1">
    <location>
        <begin position="1"/>
        <end position="10"/>
    </location>
</feature>
<name>A0A1Y3ASK1_EURMA</name>
<evidence type="ECO:0000313" key="3">
    <source>
        <dbReference type="Proteomes" id="UP000194236"/>
    </source>
</evidence>
<protein>
    <submittedName>
        <fullName evidence="2">Uncharacterized protein</fullName>
    </submittedName>
</protein>
<evidence type="ECO:0000313" key="2">
    <source>
        <dbReference type="EMBL" id="OTF70828.1"/>
    </source>
</evidence>
<gene>
    <name evidence="2" type="ORF">BLA29_015078</name>
</gene>
<dbReference type="Proteomes" id="UP000194236">
    <property type="component" value="Unassembled WGS sequence"/>
</dbReference>
<dbReference type="EMBL" id="MUJZ01063808">
    <property type="protein sequence ID" value="OTF70828.1"/>
    <property type="molecule type" value="Genomic_DNA"/>
</dbReference>
<feature type="non-terminal residue" evidence="2">
    <location>
        <position position="63"/>
    </location>
</feature>
<reference evidence="2 3" key="1">
    <citation type="submission" date="2017-03" db="EMBL/GenBank/DDBJ databases">
        <title>Genome Survey of Euroglyphus maynei.</title>
        <authorList>
            <person name="Arlian L.G."/>
            <person name="Morgan M.S."/>
            <person name="Rider S.D."/>
        </authorList>
    </citation>
    <scope>NUCLEOTIDE SEQUENCE [LARGE SCALE GENOMIC DNA]</scope>
    <source>
        <strain evidence="2">Arlian Lab</strain>
        <tissue evidence="2">Whole body</tissue>
    </source>
</reference>
<organism evidence="2 3">
    <name type="scientific">Euroglyphus maynei</name>
    <name type="common">Mayne's house dust mite</name>
    <dbReference type="NCBI Taxonomy" id="6958"/>
    <lineage>
        <taxon>Eukaryota</taxon>
        <taxon>Metazoa</taxon>
        <taxon>Ecdysozoa</taxon>
        <taxon>Arthropoda</taxon>
        <taxon>Chelicerata</taxon>
        <taxon>Arachnida</taxon>
        <taxon>Acari</taxon>
        <taxon>Acariformes</taxon>
        <taxon>Sarcoptiformes</taxon>
        <taxon>Astigmata</taxon>
        <taxon>Psoroptidia</taxon>
        <taxon>Analgoidea</taxon>
        <taxon>Pyroglyphidae</taxon>
        <taxon>Pyroglyphinae</taxon>
        <taxon>Euroglyphus</taxon>
    </lineage>
</organism>
<keyword evidence="3" id="KW-1185">Reference proteome</keyword>